<dbReference type="RefSeq" id="WP_107289281.1">
    <property type="nucleotide sequence ID" value="NZ_PYNF01000003.1"/>
</dbReference>
<proteinExistence type="predicted"/>
<dbReference type="EMBL" id="PYNF01000003">
    <property type="protein sequence ID" value="PSV00651.1"/>
    <property type="molecule type" value="Genomic_DNA"/>
</dbReference>
<comment type="caution">
    <text evidence="2">The sequence shown here is derived from an EMBL/GenBank/DDBJ whole genome shotgun (WGS) entry which is preliminary data.</text>
</comment>
<reference evidence="2 3" key="1">
    <citation type="submission" date="2018-01" db="EMBL/GenBank/DDBJ databases">
        <title>Whole genome sequencing of Histamine producing bacteria.</title>
        <authorList>
            <person name="Butler K."/>
        </authorList>
    </citation>
    <scope>NUCLEOTIDE SEQUENCE [LARGE SCALE GENOMIC DNA]</scope>
    <source>
        <strain evidence="2 3">FS-7.2</strain>
    </source>
</reference>
<protein>
    <recommendedName>
        <fullName evidence="4">Sel1 repeat family protein</fullName>
    </recommendedName>
</protein>
<dbReference type="AlphaFoldDB" id="A0A2T3KLT5"/>
<organism evidence="2 3">
    <name type="scientific">Photobacterium kishitanii</name>
    <dbReference type="NCBI Taxonomy" id="318456"/>
    <lineage>
        <taxon>Bacteria</taxon>
        <taxon>Pseudomonadati</taxon>
        <taxon>Pseudomonadota</taxon>
        <taxon>Gammaproteobacteria</taxon>
        <taxon>Vibrionales</taxon>
        <taxon>Vibrionaceae</taxon>
        <taxon>Photobacterium</taxon>
    </lineage>
</organism>
<dbReference type="Proteomes" id="UP000241426">
    <property type="component" value="Unassembled WGS sequence"/>
</dbReference>
<evidence type="ECO:0008006" key="4">
    <source>
        <dbReference type="Google" id="ProtNLM"/>
    </source>
</evidence>
<feature type="signal peptide" evidence="1">
    <location>
        <begin position="1"/>
        <end position="24"/>
    </location>
</feature>
<dbReference type="Gene3D" id="1.25.40.10">
    <property type="entry name" value="Tetratricopeptide repeat domain"/>
    <property type="match status" value="1"/>
</dbReference>
<dbReference type="SMART" id="SM00671">
    <property type="entry name" value="SEL1"/>
    <property type="match status" value="2"/>
</dbReference>
<evidence type="ECO:0000256" key="1">
    <source>
        <dbReference type="SAM" id="SignalP"/>
    </source>
</evidence>
<evidence type="ECO:0000313" key="3">
    <source>
        <dbReference type="Proteomes" id="UP000241426"/>
    </source>
</evidence>
<keyword evidence="1" id="KW-0732">Signal</keyword>
<dbReference type="SUPFAM" id="SSF81901">
    <property type="entry name" value="HCP-like"/>
    <property type="match status" value="1"/>
</dbReference>
<gene>
    <name evidence="2" type="ORF">C9J27_05800</name>
</gene>
<dbReference type="InterPro" id="IPR006597">
    <property type="entry name" value="Sel1-like"/>
</dbReference>
<dbReference type="InterPro" id="IPR011990">
    <property type="entry name" value="TPR-like_helical_dom_sf"/>
</dbReference>
<sequence length="169" mass="19075">MEINYRIGKVSIFALMLLSYPSCASIYPKISDYQSSVEDDKASSTTIDDVDDVDCFDAKCVKAKAEAGDPNSQYLLALYYEYGQGGFPVDYSESLRFYNLAAEEGMADAQGKLGFIYAGCTKHFKKIKKNPRLAIKFLWKGRKGNMGYKRCENTKQDLKTTFDQLIEEV</sequence>
<name>A0A2T3KLT5_9GAMM</name>
<feature type="chain" id="PRO_5015779291" description="Sel1 repeat family protein" evidence="1">
    <location>
        <begin position="25"/>
        <end position="169"/>
    </location>
</feature>
<dbReference type="Pfam" id="PF08238">
    <property type="entry name" value="Sel1"/>
    <property type="match status" value="2"/>
</dbReference>
<accession>A0A2T3KLT5</accession>
<evidence type="ECO:0000313" key="2">
    <source>
        <dbReference type="EMBL" id="PSV00651.1"/>
    </source>
</evidence>